<evidence type="ECO:0000256" key="3">
    <source>
        <dbReference type="SAM" id="MobiDB-lite"/>
    </source>
</evidence>
<keyword evidence="2" id="KW-0539">Nucleus</keyword>
<dbReference type="FunFam" id="1.10.246.20:FF:000003">
    <property type="entry name" value="Mediator of RNA polymerase II transcription subunit 15a"/>
    <property type="match status" value="2"/>
</dbReference>
<accession>A0A8T2CD30</accession>
<dbReference type="EMBL" id="JAEFBJ010000006">
    <property type="protein sequence ID" value="KAG7597179.1"/>
    <property type="molecule type" value="Genomic_DNA"/>
</dbReference>
<proteinExistence type="predicted"/>
<feature type="domain" description="Mediator complex subunit 15 KIX" evidence="4">
    <location>
        <begin position="113"/>
        <end position="164"/>
    </location>
</feature>
<dbReference type="GO" id="GO:0005634">
    <property type="term" value="C:nucleus"/>
    <property type="evidence" value="ECO:0007669"/>
    <property type="project" value="UniProtKB-SubCell"/>
</dbReference>
<dbReference type="GO" id="GO:0031490">
    <property type="term" value="F:chromatin DNA binding"/>
    <property type="evidence" value="ECO:0007669"/>
    <property type="project" value="InterPro"/>
</dbReference>
<feature type="region of interest" description="Disordered" evidence="3">
    <location>
        <begin position="319"/>
        <end position="362"/>
    </location>
</feature>
<feature type="domain" description="Mediator complex subunit 15 KIX" evidence="4">
    <location>
        <begin position="240"/>
        <end position="320"/>
    </location>
</feature>
<evidence type="ECO:0000256" key="1">
    <source>
        <dbReference type="ARBA" id="ARBA00004123"/>
    </source>
</evidence>
<evidence type="ECO:0000256" key="2">
    <source>
        <dbReference type="ARBA" id="ARBA00023242"/>
    </source>
</evidence>
<feature type="domain" description="Mediator complex subunit 15 KIX" evidence="4">
    <location>
        <begin position="27"/>
        <end position="103"/>
    </location>
</feature>
<organism evidence="5 6">
    <name type="scientific">Arabidopsis suecica</name>
    <name type="common">Swedish thale-cress</name>
    <name type="synonym">Cardaminopsis suecica</name>
    <dbReference type="NCBI Taxonomy" id="45249"/>
    <lineage>
        <taxon>Eukaryota</taxon>
        <taxon>Viridiplantae</taxon>
        <taxon>Streptophyta</taxon>
        <taxon>Embryophyta</taxon>
        <taxon>Tracheophyta</taxon>
        <taxon>Spermatophyta</taxon>
        <taxon>Magnoliopsida</taxon>
        <taxon>eudicotyledons</taxon>
        <taxon>Gunneridae</taxon>
        <taxon>Pentapetalae</taxon>
        <taxon>rosids</taxon>
        <taxon>malvids</taxon>
        <taxon>Brassicales</taxon>
        <taxon>Brassicaceae</taxon>
        <taxon>Camelineae</taxon>
        <taxon>Arabidopsis</taxon>
    </lineage>
</organism>
<dbReference type="InterPro" id="IPR044661">
    <property type="entry name" value="MED15a/b/c-like"/>
</dbReference>
<comment type="caution">
    <text evidence="5">The sequence shown here is derived from an EMBL/GenBank/DDBJ whole genome shotgun (WGS) entry which is preliminary data.</text>
</comment>
<feature type="domain" description="Mediator complex subunit 15 KIX" evidence="4">
    <location>
        <begin position="350"/>
        <end position="419"/>
    </location>
</feature>
<gene>
    <name evidence="5" type="ORF">ISN44_As06g015750</name>
</gene>
<evidence type="ECO:0000313" key="6">
    <source>
        <dbReference type="Proteomes" id="UP000694251"/>
    </source>
</evidence>
<dbReference type="PANTHER" id="PTHR33137">
    <property type="entry name" value="MEDIATOR OF RNA POLYMERASE II TRANSCRIPTION SUBUNIT 15A-RELATED"/>
    <property type="match status" value="1"/>
</dbReference>
<name>A0A8T2CD30_ARASU</name>
<dbReference type="InterPro" id="IPR036546">
    <property type="entry name" value="MED15_KIX"/>
</dbReference>
<dbReference type="AlphaFoldDB" id="A0A8T2CD30"/>
<dbReference type="PANTHER" id="PTHR33137:SF4">
    <property type="entry name" value="MEDIATOR OF RNA POLYMERASE II TRANSCRIPTION SUBUNIT 15A-RELATED"/>
    <property type="match status" value="1"/>
</dbReference>
<sequence>MKLYRKSTIYVMRPPLQSGKPTMDICDWRTRLTPDSRQKVVKKIVGTLKKHFPSSGPADQLNKIAARFEDKTFSGAVNQTDYVRKLSMKMLTLETKSQNATGSSSSIPAVDTAEWRTQLPPGLRKKIVNKILEILKKQPPFSGSDEGINELRRIAARFEDNIFRVLYGIRYLFLDAENMENGNSEPCLVEEEPAVNTSDWRTELPPNSRQRNAYKILVDSLCFADHCTKLLLNREPIMDTGDWRTQFPSDSRSRVVNKIMETLIKQLPFIGPEGINELRKIAVRFEDKIFSNAINQTEYLRQISFKMLSMETKSQNAAGSSSSVFAADDNSPPLVPEPSLPNNEPDVNSSDWRTQQPPDSRQKNTYALLETLKKNVPYSGKEGIDELMRIAVSFEELIFNTAISQEDYLGKISLKMRTM</sequence>
<evidence type="ECO:0000259" key="4">
    <source>
        <dbReference type="Pfam" id="PF16987"/>
    </source>
</evidence>
<feature type="compositionally biased region" description="Polar residues" evidence="3">
    <location>
        <begin position="340"/>
        <end position="362"/>
    </location>
</feature>
<dbReference type="GO" id="GO:0003713">
    <property type="term" value="F:transcription coactivator activity"/>
    <property type="evidence" value="ECO:0007669"/>
    <property type="project" value="InterPro"/>
</dbReference>
<protein>
    <submittedName>
        <fullName evidence="5">Coactivator CBP KIX domain superfamily</fullName>
    </submittedName>
</protein>
<reference evidence="5 6" key="1">
    <citation type="submission" date="2020-12" db="EMBL/GenBank/DDBJ databases">
        <title>Concerted genomic and epigenomic changes stabilize Arabidopsis allopolyploids.</title>
        <authorList>
            <person name="Chen Z."/>
        </authorList>
    </citation>
    <scope>NUCLEOTIDE SEQUENCE [LARGE SCALE GENOMIC DNA]</scope>
    <source>
        <strain evidence="5">As9502</strain>
        <tissue evidence="5">Leaf</tissue>
    </source>
</reference>
<dbReference type="Pfam" id="PF16987">
    <property type="entry name" value="KIX_2"/>
    <property type="match status" value="4"/>
</dbReference>
<evidence type="ECO:0000313" key="5">
    <source>
        <dbReference type="EMBL" id="KAG7597179.1"/>
    </source>
</evidence>
<comment type="subcellular location">
    <subcellularLocation>
        <location evidence="1">Nucleus</location>
    </subcellularLocation>
</comment>
<keyword evidence="6" id="KW-1185">Reference proteome</keyword>
<dbReference type="Proteomes" id="UP000694251">
    <property type="component" value="Chromosome 6"/>
</dbReference>
<dbReference type="OrthoDB" id="1083693at2759"/>